<organism evidence="2 3">
    <name type="scientific">Tanacetum coccineum</name>
    <dbReference type="NCBI Taxonomy" id="301880"/>
    <lineage>
        <taxon>Eukaryota</taxon>
        <taxon>Viridiplantae</taxon>
        <taxon>Streptophyta</taxon>
        <taxon>Embryophyta</taxon>
        <taxon>Tracheophyta</taxon>
        <taxon>Spermatophyta</taxon>
        <taxon>Magnoliopsida</taxon>
        <taxon>eudicotyledons</taxon>
        <taxon>Gunneridae</taxon>
        <taxon>Pentapetalae</taxon>
        <taxon>asterids</taxon>
        <taxon>campanulids</taxon>
        <taxon>Asterales</taxon>
        <taxon>Asteraceae</taxon>
        <taxon>Asteroideae</taxon>
        <taxon>Anthemideae</taxon>
        <taxon>Anthemidinae</taxon>
        <taxon>Tanacetum</taxon>
    </lineage>
</organism>
<comment type="caution">
    <text evidence="2">The sequence shown here is derived from an EMBL/GenBank/DDBJ whole genome shotgun (WGS) entry which is preliminary data.</text>
</comment>
<feature type="compositionally biased region" description="Polar residues" evidence="1">
    <location>
        <begin position="20"/>
        <end position="34"/>
    </location>
</feature>
<gene>
    <name evidence="2" type="ORF">Tco_1041553</name>
</gene>
<feature type="compositionally biased region" description="Basic and acidic residues" evidence="1">
    <location>
        <begin position="51"/>
        <end position="61"/>
    </location>
</feature>
<evidence type="ECO:0000256" key="1">
    <source>
        <dbReference type="SAM" id="MobiDB-lite"/>
    </source>
</evidence>
<protein>
    <submittedName>
        <fullName evidence="2">Uncharacterized protein</fullName>
    </submittedName>
</protein>
<evidence type="ECO:0000313" key="3">
    <source>
        <dbReference type="Proteomes" id="UP001151760"/>
    </source>
</evidence>
<name>A0ABQ5GJ45_9ASTR</name>
<reference evidence="2" key="1">
    <citation type="journal article" date="2022" name="Int. J. Mol. Sci.">
        <title>Draft Genome of Tanacetum Coccineum: Genomic Comparison of Closely Related Tanacetum-Family Plants.</title>
        <authorList>
            <person name="Yamashiro T."/>
            <person name="Shiraishi A."/>
            <person name="Nakayama K."/>
            <person name="Satake H."/>
        </authorList>
    </citation>
    <scope>NUCLEOTIDE SEQUENCE</scope>
</reference>
<feature type="compositionally biased region" description="Basic and acidic residues" evidence="1">
    <location>
        <begin position="80"/>
        <end position="104"/>
    </location>
</feature>
<feature type="region of interest" description="Disordered" evidence="1">
    <location>
        <begin position="324"/>
        <end position="390"/>
    </location>
</feature>
<keyword evidence="3" id="KW-1185">Reference proteome</keyword>
<reference evidence="2" key="2">
    <citation type="submission" date="2022-01" db="EMBL/GenBank/DDBJ databases">
        <authorList>
            <person name="Yamashiro T."/>
            <person name="Shiraishi A."/>
            <person name="Satake H."/>
            <person name="Nakayama K."/>
        </authorList>
    </citation>
    <scope>NUCLEOTIDE SEQUENCE</scope>
</reference>
<dbReference type="EMBL" id="BQNB010018475">
    <property type="protein sequence ID" value="GJT74828.1"/>
    <property type="molecule type" value="Genomic_DNA"/>
</dbReference>
<feature type="compositionally biased region" description="Acidic residues" evidence="1">
    <location>
        <begin position="345"/>
        <end position="354"/>
    </location>
</feature>
<accession>A0ABQ5GJ45</accession>
<feature type="compositionally biased region" description="Polar residues" evidence="1">
    <location>
        <begin position="333"/>
        <end position="342"/>
    </location>
</feature>
<evidence type="ECO:0000313" key="2">
    <source>
        <dbReference type="EMBL" id="GJT74828.1"/>
    </source>
</evidence>
<feature type="region of interest" description="Disordered" evidence="1">
    <location>
        <begin position="1"/>
        <end position="130"/>
    </location>
</feature>
<feature type="non-terminal residue" evidence="2">
    <location>
        <position position="1"/>
    </location>
</feature>
<dbReference type="Proteomes" id="UP001151760">
    <property type="component" value="Unassembled WGS sequence"/>
</dbReference>
<proteinExistence type="predicted"/>
<sequence length="390" mass="43200">EEEPEPAKKVVPTKKTATKRQSSGVQIRDTTGVSVSKKKPPAKWSSEGADSELRVPSEPKGKSVNTSEGTGLKPGVPDMSKADSSESKTESDDEQTRTDNPKTSDDEEEIQDDKFVHTPEDYVPTDDELNDVTEEEYERINEELYGDVNVSLTDAEPADKEKDDVEMTVAGHVNVNQEGACNQVKDDAQATQKTDAPIPSSSISSDYAAKFLNFDNIPPTDTKVVSMMDINVQHEVPRTSSLLTIPMSVIPEEDVIKQSETTIQSVKEYLGSSLDDAIHKVIQKNVADIIKEYFVPAETVERLRQQYAPQKSVEDIREIKMEHARKQQVPKETITSSDTATLSILEDEDAMDEGVAEKLKKRKLDDADEDEGPSVRSDQGLKRQKTSKDS</sequence>